<reference evidence="3" key="1">
    <citation type="submission" date="2025-08" db="UniProtKB">
        <authorList>
            <consortium name="RefSeq"/>
        </authorList>
    </citation>
    <scope>IDENTIFICATION</scope>
    <source>
        <tissue evidence="3">Whole Larva</tissue>
    </source>
</reference>
<evidence type="ECO:0000313" key="2">
    <source>
        <dbReference type="Proteomes" id="UP000695000"/>
    </source>
</evidence>
<protein>
    <submittedName>
        <fullName evidence="3">Lysine-rich arabinogalactan protein 19-like</fullName>
    </submittedName>
</protein>
<feature type="compositionally biased region" description="Low complexity" evidence="1">
    <location>
        <begin position="82"/>
        <end position="110"/>
    </location>
</feature>
<evidence type="ECO:0000256" key="1">
    <source>
        <dbReference type="SAM" id="MobiDB-lite"/>
    </source>
</evidence>
<accession>A0ABM1ML09</accession>
<dbReference type="GeneID" id="108561697"/>
<dbReference type="RefSeq" id="XP_017775259.1">
    <property type="nucleotide sequence ID" value="XM_017919770.1"/>
</dbReference>
<evidence type="ECO:0000313" key="3">
    <source>
        <dbReference type="RefSeq" id="XP_017775259.1"/>
    </source>
</evidence>
<proteinExistence type="predicted"/>
<feature type="compositionally biased region" description="Low complexity" evidence="1">
    <location>
        <begin position="120"/>
        <end position="160"/>
    </location>
</feature>
<keyword evidence="2" id="KW-1185">Reference proteome</keyword>
<sequence length="213" mass="22931">MPMPSKPTDPDLKPSTKAERLRRANSKVTFSPLKASYLKAATATKAHSSTAAPPAKKTAMAPSRQSQKPRRSASMSPKRQCTSPTPSSRPPAATTPFSRQPATSLSRPSAPSSPRPATPPATSTTTPFSRQPAAPLSRLSAPSSPKQTTPSATTTSSAKPRTFQWRVDGLPAENLNHRFLLKMLCTTEFAMNFNRDSETLKIRGRTVFINSAD</sequence>
<feature type="compositionally biased region" description="Basic and acidic residues" evidence="1">
    <location>
        <begin position="8"/>
        <end position="22"/>
    </location>
</feature>
<organism evidence="2 3">
    <name type="scientific">Nicrophorus vespilloides</name>
    <name type="common">Boreal carrion beetle</name>
    <dbReference type="NCBI Taxonomy" id="110193"/>
    <lineage>
        <taxon>Eukaryota</taxon>
        <taxon>Metazoa</taxon>
        <taxon>Ecdysozoa</taxon>
        <taxon>Arthropoda</taxon>
        <taxon>Hexapoda</taxon>
        <taxon>Insecta</taxon>
        <taxon>Pterygota</taxon>
        <taxon>Neoptera</taxon>
        <taxon>Endopterygota</taxon>
        <taxon>Coleoptera</taxon>
        <taxon>Polyphaga</taxon>
        <taxon>Staphyliniformia</taxon>
        <taxon>Silphidae</taxon>
        <taxon>Nicrophorinae</taxon>
        <taxon>Nicrophorus</taxon>
    </lineage>
</organism>
<feature type="region of interest" description="Disordered" evidence="1">
    <location>
        <begin position="1"/>
        <end position="160"/>
    </location>
</feature>
<name>A0ABM1ML09_NICVS</name>
<gene>
    <name evidence="3" type="primary">LOC108561697</name>
</gene>
<feature type="non-terminal residue" evidence="3">
    <location>
        <position position="213"/>
    </location>
</feature>
<feature type="compositionally biased region" description="Low complexity" evidence="1">
    <location>
        <begin position="39"/>
        <end position="63"/>
    </location>
</feature>
<dbReference type="Proteomes" id="UP000695000">
    <property type="component" value="Unplaced"/>
</dbReference>